<dbReference type="EMBL" id="MSFI01000019">
    <property type="protein sequence ID" value="OMP66639.1"/>
    <property type="molecule type" value="Genomic_DNA"/>
</dbReference>
<feature type="domain" description="SLH" evidence="2">
    <location>
        <begin position="86"/>
        <end position="149"/>
    </location>
</feature>
<keyword evidence="1" id="KW-0732">Signal</keyword>
<keyword evidence="4" id="KW-1185">Reference proteome</keyword>
<dbReference type="AlphaFoldDB" id="A0A1V2A6M5"/>
<reference evidence="3 4" key="1">
    <citation type="submission" date="2016-12" db="EMBL/GenBank/DDBJ databases">
        <title>Domibacillus sp. SAB 38T whole genome sequencing.</title>
        <authorList>
            <person name="Verma A."/>
            <person name="Ojha A.K."/>
            <person name="Krishnamurthi S."/>
        </authorList>
    </citation>
    <scope>NUCLEOTIDE SEQUENCE [LARGE SCALE GENOMIC DNA]</scope>
    <source>
        <strain evidence="3 4">SAB 38</strain>
    </source>
</reference>
<dbReference type="PROSITE" id="PS51272">
    <property type="entry name" value="SLH"/>
    <property type="match status" value="1"/>
</dbReference>
<name>A0A1V2A6M5_9BACI</name>
<dbReference type="Proteomes" id="UP000188613">
    <property type="component" value="Unassembled WGS sequence"/>
</dbReference>
<dbReference type="OrthoDB" id="2776339at2"/>
<accession>A0A1V2A6M5</accession>
<comment type="caution">
    <text evidence="3">The sequence shown here is derived from an EMBL/GenBank/DDBJ whole genome shotgun (WGS) entry which is preliminary data.</text>
</comment>
<organism evidence="3 4">
    <name type="scientific">Domibacillus epiphyticus</name>
    <dbReference type="NCBI Taxonomy" id="1714355"/>
    <lineage>
        <taxon>Bacteria</taxon>
        <taxon>Bacillati</taxon>
        <taxon>Bacillota</taxon>
        <taxon>Bacilli</taxon>
        <taxon>Bacillales</taxon>
        <taxon>Bacillaceae</taxon>
        <taxon>Domibacillus</taxon>
    </lineage>
</organism>
<dbReference type="RefSeq" id="WP_076766331.1">
    <property type="nucleotide sequence ID" value="NZ_MSFI01000019.1"/>
</dbReference>
<proteinExistence type="predicted"/>
<evidence type="ECO:0000313" key="3">
    <source>
        <dbReference type="EMBL" id="OMP66639.1"/>
    </source>
</evidence>
<protein>
    <recommendedName>
        <fullName evidence="2">SLH domain-containing protein</fullName>
    </recommendedName>
</protein>
<evidence type="ECO:0000256" key="1">
    <source>
        <dbReference type="ARBA" id="ARBA00022729"/>
    </source>
</evidence>
<dbReference type="InterPro" id="IPR001119">
    <property type="entry name" value="SLH_dom"/>
</dbReference>
<evidence type="ECO:0000313" key="4">
    <source>
        <dbReference type="Proteomes" id="UP000188613"/>
    </source>
</evidence>
<dbReference type="STRING" id="1714355.BTO28_11390"/>
<sequence>MGNNSSAYRKFVSTGVTTALVTTAVAPGFAATFTDVADNYKESVNYLVNEKITLGKTSTKFGTHESIKRVDAAVMLAKALKLEIANVPDSGFTDVPERAKAYVDALKAAGIVNGKSANSFAPHQNITRGEVALLLANAYELKGNRQDVAFTDVASRYMDAVAGLVTNGITTGKTARSYGTDNLLKRGEFAVFLHKLRTMKPALLIGTPIVAAKSDGTATVTASVQGADGADAKVEIISGGTVVATKTVKVVDTKVTADFTGLNLSAGSHTARVTVNGKSAETAFTLDKVTITNINASTINGTTTVTAQVANAPANADAKVDIFASGNTSTPAASKTVKVVDGKITADFSGLASGTYTIEISVGDVKNGWAYTIEPSSPGGGAGGGGGGTADTVNNAAFMAATYVASADTLTITGLTDVEVDSSFDLTKLTYSDGEATPAAASLSSGYTNATAITGLSTPGTYFYNNSTLTIRLSSPDASTIEALPGFSVAGIANDQLTAASGWNVDAAGNLSPADSETVNVTPADAAALNTAGTYTGIYEVSSNATYGPGTTGDTATLNGSLFVNTEATLRNLVVNGTIFVNPGANGIVTLNNVRADNVVILSGTTN</sequence>
<dbReference type="Pfam" id="PF00395">
    <property type="entry name" value="SLH"/>
    <property type="match status" value="3"/>
</dbReference>
<gene>
    <name evidence="3" type="ORF">BTO28_11390</name>
</gene>
<evidence type="ECO:0000259" key="2">
    <source>
        <dbReference type="PROSITE" id="PS51272"/>
    </source>
</evidence>